<keyword evidence="1" id="KW-0496">Mitochondrion</keyword>
<dbReference type="AlphaFoldDB" id="A0A101M3R9"/>
<accession>A0A101M3R9</accession>
<organism evidence="1">
    <name type="scientific">Picea glauca</name>
    <name type="common">White spruce</name>
    <name type="synonym">Pinus glauca</name>
    <dbReference type="NCBI Taxonomy" id="3330"/>
    <lineage>
        <taxon>Eukaryota</taxon>
        <taxon>Viridiplantae</taxon>
        <taxon>Streptophyta</taxon>
        <taxon>Embryophyta</taxon>
        <taxon>Tracheophyta</taxon>
        <taxon>Spermatophyta</taxon>
        <taxon>Pinopsida</taxon>
        <taxon>Pinidae</taxon>
        <taxon>Conifers I</taxon>
        <taxon>Pinales</taxon>
        <taxon>Pinaceae</taxon>
        <taxon>Picea</taxon>
    </lineage>
</organism>
<evidence type="ECO:0000313" key="1">
    <source>
        <dbReference type="EMBL" id="KUM50414.1"/>
    </source>
</evidence>
<reference evidence="1" key="1">
    <citation type="journal article" date="2015" name="Genome Biol. Evol.">
        <title>Organellar Genomes of White Spruce (Picea glauca): Assembly and Annotation.</title>
        <authorList>
            <person name="Jackman S.D."/>
            <person name="Warren R.L."/>
            <person name="Gibb E.A."/>
            <person name="Vandervalk B.P."/>
            <person name="Mohamadi H."/>
            <person name="Chu J."/>
            <person name="Raymond A."/>
            <person name="Pleasance S."/>
            <person name="Coope R."/>
            <person name="Wildung M.R."/>
            <person name="Ritland C.E."/>
            <person name="Bousquet J."/>
            <person name="Jones S.J."/>
            <person name="Bohlmann J."/>
            <person name="Birol I."/>
        </authorList>
    </citation>
    <scope>NUCLEOTIDE SEQUENCE [LARGE SCALE GENOMIC DNA]</scope>
    <source>
        <tissue evidence="1">Flushing bud</tissue>
    </source>
</reference>
<protein>
    <submittedName>
        <fullName evidence="1">Uncharacterized protein</fullName>
    </submittedName>
</protein>
<proteinExistence type="predicted"/>
<gene>
    <name evidence="1" type="ORF">ABT39_MTgene257</name>
</gene>
<name>A0A101M3R9_PICGL</name>
<geneLocation type="mitochondrion" evidence="1"/>
<dbReference type="EMBL" id="LKAM01000001">
    <property type="protein sequence ID" value="KUM50414.1"/>
    <property type="molecule type" value="Genomic_DNA"/>
</dbReference>
<sequence length="40" mass="4217">MGATCHLTLGATTASSVPSVRAIRPAASYQKLRFQSNPLN</sequence>
<comment type="caution">
    <text evidence="1">The sequence shown here is derived from an EMBL/GenBank/DDBJ whole genome shotgun (WGS) entry which is preliminary data.</text>
</comment>